<evidence type="ECO:0008006" key="8">
    <source>
        <dbReference type="Google" id="ProtNLM"/>
    </source>
</evidence>
<dbReference type="EMBL" id="BAAAQM010000078">
    <property type="protein sequence ID" value="GAA2003475.1"/>
    <property type="molecule type" value="Genomic_DNA"/>
</dbReference>
<feature type="compositionally biased region" description="Low complexity" evidence="5">
    <location>
        <begin position="117"/>
        <end position="126"/>
    </location>
</feature>
<evidence type="ECO:0000256" key="2">
    <source>
        <dbReference type="ARBA" id="ARBA00022670"/>
    </source>
</evidence>
<evidence type="ECO:0000313" key="7">
    <source>
        <dbReference type="Proteomes" id="UP001499854"/>
    </source>
</evidence>
<accession>A0ABP5EP63</accession>
<dbReference type="RefSeq" id="WP_344662626.1">
    <property type="nucleotide sequence ID" value="NZ_BAAAQM010000078.1"/>
</dbReference>
<organism evidence="6 7">
    <name type="scientific">Catenulispora subtropica</name>
    <dbReference type="NCBI Taxonomy" id="450798"/>
    <lineage>
        <taxon>Bacteria</taxon>
        <taxon>Bacillati</taxon>
        <taxon>Actinomycetota</taxon>
        <taxon>Actinomycetes</taxon>
        <taxon>Catenulisporales</taxon>
        <taxon>Catenulisporaceae</taxon>
        <taxon>Catenulispora</taxon>
    </lineage>
</organism>
<feature type="compositionally biased region" description="Gly residues" evidence="5">
    <location>
        <begin position="127"/>
        <end position="137"/>
    </location>
</feature>
<evidence type="ECO:0000256" key="4">
    <source>
        <dbReference type="ARBA" id="ARBA00022801"/>
    </source>
</evidence>
<sequence length="263" mass="26101">MTAAGPPVVIGVGEEFRHDDAVGPAVVAELRRSAVAGTLPPGTRLEVCFGEPTELIELWRGAGLAIVVDAAAADPRAGLAAGDAVRWEVCGRGREHREHREPNRDRSGKPAARRDASAGAGRLAAGRGSGPGSGSQPGSGSESGSESGSGSEPGSEPGSESGSGSEPGSVAVCPGPAATHGLGPGAAIALAEILDRLPGRLVLFAVAGADFAPGPGLSPEVAEAVRRVAGDIAAELRGEGLSARSDGDLLSWSEAGARPRLVP</sequence>
<dbReference type="InterPro" id="IPR000671">
    <property type="entry name" value="Peptidase_A31"/>
</dbReference>
<evidence type="ECO:0000256" key="5">
    <source>
        <dbReference type="SAM" id="MobiDB-lite"/>
    </source>
</evidence>
<dbReference type="PANTHER" id="PTHR30302:SF1">
    <property type="entry name" value="HYDROGENASE 2 MATURATION PROTEASE"/>
    <property type="match status" value="1"/>
</dbReference>
<proteinExistence type="inferred from homology"/>
<evidence type="ECO:0000256" key="1">
    <source>
        <dbReference type="ARBA" id="ARBA00006814"/>
    </source>
</evidence>
<keyword evidence="3" id="KW-0064">Aspartyl protease</keyword>
<gene>
    <name evidence="6" type="ORF">GCM10009838_82020</name>
</gene>
<feature type="region of interest" description="Disordered" evidence="5">
    <location>
        <begin position="93"/>
        <end position="176"/>
    </location>
</feature>
<reference evidence="7" key="1">
    <citation type="journal article" date="2019" name="Int. J. Syst. Evol. Microbiol.">
        <title>The Global Catalogue of Microorganisms (GCM) 10K type strain sequencing project: providing services to taxonomists for standard genome sequencing and annotation.</title>
        <authorList>
            <consortium name="The Broad Institute Genomics Platform"/>
            <consortium name="The Broad Institute Genome Sequencing Center for Infectious Disease"/>
            <person name="Wu L."/>
            <person name="Ma J."/>
        </authorList>
    </citation>
    <scope>NUCLEOTIDE SEQUENCE [LARGE SCALE GENOMIC DNA]</scope>
    <source>
        <strain evidence="7">JCM 16013</strain>
    </source>
</reference>
<keyword evidence="4" id="KW-0378">Hydrolase</keyword>
<evidence type="ECO:0000256" key="3">
    <source>
        <dbReference type="ARBA" id="ARBA00022750"/>
    </source>
</evidence>
<feature type="compositionally biased region" description="Basic and acidic residues" evidence="5">
    <location>
        <begin position="93"/>
        <end position="116"/>
    </location>
</feature>
<dbReference type="Proteomes" id="UP001499854">
    <property type="component" value="Unassembled WGS sequence"/>
</dbReference>
<feature type="compositionally biased region" description="Low complexity" evidence="5">
    <location>
        <begin position="138"/>
        <end position="169"/>
    </location>
</feature>
<dbReference type="InterPro" id="IPR023430">
    <property type="entry name" value="Pept_HybD-like_dom_sf"/>
</dbReference>
<dbReference type="PANTHER" id="PTHR30302">
    <property type="entry name" value="HYDROGENASE 1 MATURATION PROTEASE"/>
    <property type="match status" value="1"/>
</dbReference>
<comment type="similarity">
    <text evidence="1">Belongs to the peptidase A31 family.</text>
</comment>
<dbReference type="Gene3D" id="3.40.50.1450">
    <property type="entry name" value="HybD-like"/>
    <property type="match status" value="1"/>
</dbReference>
<keyword evidence="2" id="KW-0645">Protease</keyword>
<dbReference type="SUPFAM" id="SSF53163">
    <property type="entry name" value="HybD-like"/>
    <property type="match status" value="2"/>
</dbReference>
<comment type="caution">
    <text evidence="6">The sequence shown here is derived from an EMBL/GenBank/DDBJ whole genome shotgun (WGS) entry which is preliminary data.</text>
</comment>
<keyword evidence="7" id="KW-1185">Reference proteome</keyword>
<protein>
    <recommendedName>
        <fullName evidence="8">Hydrogenase maturation protease</fullName>
    </recommendedName>
</protein>
<evidence type="ECO:0000313" key="6">
    <source>
        <dbReference type="EMBL" id="GAA2003475.1"/>
    </source>
</evidence>
<name>A0ABP5EP63_9ACTN</name>